<evidence type="ECO:0000313" key="2">
    <source>
        <dbReference type="Proteomes" id="UP000306319"/>
    </source>
</evidence>
<name>A0AC61RDX5_9BACT</name>
<organism evidence="1 2">
    <name type="scientific">Lepagella muris</name>
    <dbReference type="NCBI Taxonomy" id="3032870"/>
    <lineage>
        <taxon>Bacteria</taxon>
        <taxon>Pseudomonadati</taxon>
        <taxon>Bacteroidota</taxon>
        <taxon>Bacteroidia</taxon>
        <taxon>Bacteroidales</taxon>
        <taxon>Muribaculaceae</taxon>
        <taxon>Lepagella</taxon>
    </lineage>
</organism>
<gene>
    <name evidence="1" type="ORF">E5331_15765</name>
</gene>
<dbReference type="EMBL" id="SRYB01000029">
    <property type="protein sequence ID" value="TGY77168.1"/>
    <property type="molecule type" value="Genomic_DNA"/>
</dbReference>
<protein>
    <submittedName>
        <fullName evidence="1">HAD family hydrolase</fullName>
    </submittedName>
</protein>
<dbReference type="Proteomes" id="UP000306319">
    <property type="component" value="Unassembled WGS sequence"/>
</dbReference>
<accession>A0AC61RDX5</accession>
<sequence>MDVKKIKGIIFDYGGTIDTGGDHWSEVIWAAWQQAGVKVDKEVFREVYVYAERELARTLHILPHHNFHDLLDIKMQIELQRLAELGQFPPEQVEPTAKRVAEICYASAKASVERAKSVLDVLAKRYPMVLVSNFYGNVETVLKDFGIDGYFKKIIESAVVGVRKPDPKIFTLGVEALGFKPEEVLVFGDSYSKDIIPAEKAGCQVMWIKGKGWTKEEDDTFHPNIIRSLDEGLGVLLDA</sequence>
<evidence type="ECO:0000313" key="1">
    <source>
        <dbReference type="EMBL" id="TGY77168.1"/>
    </source>
</evidence>
<comment type="caution">
    <text evidence="1">The sequence shown here is derived from an EMBL/GenBank/DDBJ whole genome shotgun (WGS) entry which is preliminary data.</text>
</comment>
<keyword evidence="1" id="KW-0378">Hydrolase</keyword>
<reference evidence="1" key="1">
    <citation type="submission" date="2019-04" db="EMBL/GenBank/DDBJ databases">
        <title>Microbes associate with the intestines of laboratory mice.</title>
        <authorList>
            <person name="Navarre W."/>
            <person name="Wong E."/>
            <person name="Huang K."/>
            <person name="Tropini C."/>
            <person name="Ng K."/>
            <person name="Yu B."/>
        </authorList>
    </citation>
    <scope>NUCLEOTIDE SEQUENCE</scope>
    <source>
        <strain evidence="1">NM04_E33</strain>
    </source>
</reference>
<proteinExistence type="predicted"/>
<keyword evidence="2" id="KW-1185">Reference proteome</keyword>